<keyword evidence="6 8" id="KW-0446">Lipid-binding</keyword>
<dbReference type="InterPro" id="IPR003593">
    <property type="entry name" value="AAA+_ATPase"/>
</dbReference>
<dbReference type="SMART" id="SM00760">
    <property type="entry name" value="Bac_DnaA_C"/>
    <property type="match status" value="1"/>
</dbReference>
<dbReference type="InterPro" id="IPR013159">
    <property type="entry name" value="DnaA_C"/>
</dbReference>
<dbReference type="Pfam" id="PF00308">
    <property type="entry name" value="Bac_DnaA"/>
    <property type="match status" value="1"/>
</dbReference>
<comment type="domain">
    <text evidence="8">Domain I is involved in oligomerization and binding regulators, domain II is flexibile and of varying length in different bacteria, domain III forms the AAA+ region, while domain IV binds dsDNA.</text>
</comment>
<dbReference type="Gene3D" id="3.40.50.300">
    <property type="entry name" value="P-loop containing nucleotide triphosphate hydrolases"/>
    <property type="match status" value="1"/>
</dbReference>
<keyword evidence="4 8" id="KW-0547">Nucleotide-binding</keyword>
<feature type="binding site" evidence="8">
    <location>
        <position position="146"/>
    </location>
    <ligand>
        <name>ATP</name>
        <dbReference type="ChEBI" id="CHEBI:30616"/>
    </ligand>
</feature>
<dbReference type="PANTHER" id="PTHR30050:SF2">
    <property type="entry name" value="CHROMOSOMAL REPLICATION INITIATOR PROTEIN DNAA"/>
    <property type="match status" value="1"/>
</dbReference>
<dbReference type="AlphaFoldDB" id="A0A1S2U626"/>
<evidence type="ECO:0000256" key="2">
    <source>
        <dbReference type="ARBA" id="ARBA00022490"/>
    </source>
</evidence>
<dbReference type="InterPro" id="IPR038454">
    <property type="entry name" value="DnaA_N_sf"/>
</dbReference>
<evidence type="ECO:0000256" key="10">
    <source>
        <dbReference type="RuleBase" id="RU004227"/>
    </source>
</evidence>
<dbReference type="GO" id="GO:0006270">
    <property type="term" value="P:DNA replication initiation"/>
    <property type="evidence" value="ECO:0007669"/>
    <property type="project" value="UniProtKB-UniRule"/>
</dbReference>
<dbReference type="CDD" id="cd06571">
    <property type="entry name" value="Bac_DnaA_C"/>
    <property type="match status" value="1"/>
</dbReference>
<accession>A0A1S2U626</accession>
<feature type="binding site" evidence="8">
    <location>
        <position position="150"/>
    </location>
    <ligand>
        <name>ATP</name>
        <dbReference type="ChEBI" id="CHEBI:30616"/>
    </ligand>
</feature>
<dbReference type="PANTHER" id="PTHR30050">
    <property type="entry name" value="CHROMOSOMAL REPLICATION INITIATOR PROTEIN DNAA"/>
    <property type="match status" value="1"/>
</dbReference>
<feature type="binding site" evidence="8">
    <location>
        <position position="148"/>
    </location>
    <ligand>
        <name>ATP</name>
        <dbReference type="ChEBI" id="CHEBI:30616"/>
    </ligand>
</feature>
<dbReference type="RefSeq" id="WP_002870442.1">
    <property type="nucleotide sequence ID" value="NZ_JBMJAM010000003.1"/>
</dbReference>
<dbReference type="SUPFAM" id="SSF48295">
    <property type="entry name" value="TrpR-like"/>
    <property type="match status" value="1"/>
</dbReference>
<evidence type="ECO:0000313" key="11">
    <source>
        <dbReference type="EMBL" id="RTJ78298.1"/>
    </source>
</evidence>
<feature type="region of interest" description="Domain III, AAA+ region" evidence="8">
    <location>
        <begin position="100"/>
        <end position="316"/>
    </location>
</feature>
<dbReference type="Pfam" id="PF11638">
    <property type="entry name" value="DnaA_N"/>
    <property type="match status" value="1"/>
</dbReference>
<dbReference type="Gene3D" id="1.10.8.60">
    <property type="match status" value="1"/>
</dbReference>
<dbReference type="Gene3D" id="3.30.300.180">
    <property type="match status" value="1"/>
</dbReference>
<dbReference type="HAMAP" id="MF_00377">
    <property type="entry name" value="DnaA_bact"/>
    <property type="match status" value="1"/>
</dbReference>
<sequence length="440" mass="49788">MNPSQILENLKKELSENEYENYLSNLKFNEKQSKADLLVFNAPNELMAKFIQTKYGKKIAHFYEVQSGNKAIINIQAQSTKQSNKSTKIDIAHIKAQSTILNPSFTFESFVVGDSNKYAYGACKAIIHKDKLGKLYNPIFVYGPTGLGKTHLLQAVGNASLEMGKKVIYATSENFINDFTSNLKNGSLDKFHEKYRNCDVLLIDDVQFLGKTDKIQEEFFFIFNEIKNNDGQIIMTSDNPPNMLKGITERLKSRFAHGIIADITPPQLDTKIAIIRKKCEFNDINLSNDIINYIATSLGDNIREIEGIIISLNAYATILGQEITLELAKSVMKDHIKEKKENITIDDILSLVCKEFNIKPSDVKSNKKTQNIVTARRIVIYLARTLTALTMPQLANYFEMKDHTAISHNVKKITEMIENDASLKAKIEELKNKILVKSQS</sequence>
<evidence type="ECO:0000313" key="12">
    <source>
        <dbReference type="Proteomes" id="UP000288507"/>
    </source>
</evidence>
<keyword evidence="5 8" id="KW-0067">ATP-binding</keyword>
<evidence type="ECO:0000256" key="3">
    <source>
        <dbReference type="ARBA" id="ARBA00022705"/>
    </source>
</evidence>
<proteinExistence type="inferred from homology"/>
<keyword evidence="2 8" id="KW-0963">Cytoplasm</keyword>
<gene>
    <name evidence="8" type="primary">dnaA</name>
    <name evidence="11" type="ORF">C3H57_08915</name>
</gene>
<dbReference type="Proteomes" id="UP000288507">
    <property type="component" value="Unassembled WGS sequence"/>
</dbReference>
<evidence type="ECO:0000256" key="5">
    <source>
        <dbReference type="ARBA" id="ARBA00022840"/>
    </source>
</evidence>
<dbReference type="GO" id="GO:0006275">
    <property type="term" value="P:regulation of DNA replication"/>
    <property type="evidence" value="ECO:0007669"/>
    <property type="project" value="UniProtKB-UniRule"/>
</dbReference>
<keyword evidence="3 8" id="KW-0235">DNA replication</keyword>
<comment type="caution">
    <text evidence="11">The sequence shown here is derived from an EMBL/GenBank/DDBJ whole genome shotgun (WGS) entry which is preliminary data.</text>
</comment>
<evidence type="ECO:0000256" key="1">
    <source>
        <dbReference type="ARBA" id="ARBA00006583"/>
    </source>
</evidence>
<evidence type="ECO:0000256" key="8">
    <source>
        <dbReference type="HAMAP-Rule" id="MF_00377"/>
    </source>
</evidence>
<dbReference type="Gene3D" id="1.10.1750.10">
    <property type="match status" value="1"/>
</dbReference>
<comment type="subunit">
    <text evidence="8">Oligomerizes as a right-handed, spiral filament on DNA at oriC.</text>
</comment>
<evidence type="ECO:0000256" key="6">
    <source>
        <dbReference type="ARBA" id="ARBA00023121"/>
    </source>
</evidence>
<comment type="subcellular location">
    <subcellularLocation>
        <location evidence="8">Cytoplasm</location>
    </subcellularLocation>
</comment>
<evidence type="ECO:0000256" key="4">
    <source>
        <dbReference type="ARBA" id="ARBA00022741"/>
    </source>
</evidence>
<dbReference type="SMART" id="SM00382">
    <property type="entry name" value="AAA"/>
    <property type="match status" value="1"/>
</dbReference>
<feature type="binding site" evidence="8">
    <location>
        <position position="149"/>
    </location>
    <ligand>
        <name>ATP</name>
        <dbReference type="ChEBI" id="CHEBI:30616"/>
    </ligand>
</feature>
<dbReference type="GO" id="GO:0005524">
    <property type="term" value="F:ATP binding"/>
    <property type="evidence" value="ECO:0007669"/>
    <property type="project" value="UniProtKB-UniRule"/>
</dbReference>
<dbReference type="InterPro" id="IPR010921">
    <property type="entry name" value="Trp_repressor/repl_initiator"/>
</dbReference>
<evidence type="ECO:0000256" key="9">
    <source>
        <dbReference type="RuleBase" id="RU000577"/>
    </source>
</evidence>
<feature type="region of interest" description="Domain I, interacts with DnaA modulators" evidence="8">
    <location>
        <begin position="1"/>
        <end position="75"/>
    </location>
</feature>
<name>A0A1S2U626_CAMJU</name>
<dbReference type="NCBIfam" id="TIGR00362">
    <property type="entry name" value="DnaA"/>
    <property type="match status" value="1"/>
</dbReference>
<dbReference type="InterPro" id="IPR027417">
    <property type="entry name" value="P-loop_NTPase"/>
</dbReference>
<evidence type="ECO:0000256" key="7">
    <source>
        <dbReference type="ARBA" id="ARBA00023125"/>
    </source>
</evidence>
<dbReference type="EMBL" id="PRBV01000015">
    <property type="protein sequence ID" value="RTJ78298.1"/>
    <property type="molecule type" value="Genomic_DNA"/>
</dbReference>
<dbReference type="InterPro" id="IPR020591">
    <property type="entry name" value="Chromosome_initiator_DnaA-like"/>
</dbReference>
<dbReference type="GO" id="GO:0005886">
    <property type="term" value="C:plasma membrane"/>
    <property type="evidence" value="ECO:0007669"/>
    <property type="project" value="TreeGrafter"/>
</dbReference>
<dbReference type="InterPro" id="IPR024633">
    <property type="entry name" value="DnaA_N_dom"/>
</dbReference>
<protein>
    <recommendedName>
        <fullName evidence="8 9">Chromosomal replication initiator protein DnaA</fullName>
    </recommendedName>
</protein>
<comment type="caution">
    <text evidence="8">Lacks conserved residue(s) required for the propagation of feature annotation.</text>
</comment>
<dbReference type="PRINTS" id="PR00051">
    <property type="entry name" value="DNAA"/>
</dbReference>
<dbReference type="InterPro" id="IPR018312">
    <property type="entry name" value="Chromosome_initiator_DnaA_CS"/>
</dbReference>
<feature type="region of interest" description="Domain IV, binds dsDNA" evidence="8">
    <location>
        <begin position="317"/>
        <end position="440"/>
    </location>
</feature>
<keyword evidence="7 8" id="KW-0238">DNA-binding</keyword>
<organism evidence="11 12">
    <name type="scientific">Campylobacter jejuni</name>
    <dbReference type="NCBI Taxonomy" id="197"/>
    <lineage>
        <taxon>Bacteria</taxon>
        <taxon>Pseudomonadati</taxon>
        <taxon>Campylobacterota</taxon>
        <taxon>Epsilonproteobacteria</taxon>
        <taxon>Campylobacterales</taxon>
        <taxon>Campylobacteraceae</taxon>
        <taxon>Campylobacter</taxon>
    </lineage>
</organism>
<dbReference type="Pfam" id="PF08299">
    <property type="entry name" value="Bac_DnaA_C"/>
    <property type="match status" value="1"/>
</dbReference>
<comment type="similarity">
    <text evidence="1 8 10">Belongs to the DnaA family.</text>
</comment>
<dbReference type="GO" id="GO:0003688">
    <property type="term" value="F:DNA replication origin binding"/>
    <property type="evidence" value="ECO:0007669"/>
    <property type="project" value="UniProtKB-UniRule"/>
</dbReference>
<comment type="function">
    <text evidence="8 9">Plays an essential role in the initiation and regulation of chromosomal replication. ATP-DnaA binds to the origin of replication (oriC) to initiate formation of the DNA replication initiation complex once per cell cycle. Binds the DnaA box (a 9 base pair repeat at the origin) and separates the double-stranded (ds)DNA. Forms a right-handed helical filament on oriC DNA; dsDNA binds to the exterior of the filament while single-stranded (ss)DNA is stabiized in the filament's interior. The ATP-DnaA-oriC complex binds and stabilizes one strand of the AT-rich DNA unwinding element (DUE), permitting loading of DNA polymerase. After initiation quickly degrades to an ADP-DnaA complex that is not apt for DNA replication. Binds acidic phospholipids.</text>
</comment>
<reference evidence="11 12" key="1">
    <citation type="journal article" date="2019" name="Appl. Environ. Microbiol.">
        <title>Population genetics and characterization of Campylobacter jejuni isolates in western jackdaws and game birds in Finland.</title>
        <authorList>
            <person name="Kovanen S."/>
            <person name="Rossi M."/>
            <person name="Pohja-Mykra M."/>
            <person name="Nieminen T."/>
            <person name="Raunio-Saarnisto M."/>
            <person name="Sauvala M."/>
            <person name="Fredriksson-Ahomaa M."/>
            <person name="Hanninen M.L."/>
            <person name="Kivisto R."/>
        </authorList>
    </citation>
    <scope>NUCLEOTIDE SEQUENCE [LARGE SCALE GENOMIC DNA]</scope>
    <source>
        <strain evidence="11 12">CB313</strain>
    </source>
</reference>
<dbReference type="GO" id="GO:0008289">
    <property type="term" value="F:lipid binding"/>
    <property type="evidence" value="ECO:0007669"/>
    <property type="project" value="UniProtKB-KW"/>
</dbReference>
<dbReference type="PROSITE" id="PS01008">
    <property type="entry name" value="DNAA"/>
    <property type="match status" value="1"/>
</dbReference>
<dbReference type="CDD" id="cd00009">
    <property type="entry name" value="AAA"/>
    <property type="match status" value="1"/>
</dbReference>
<dbReference type="GO" id="GO:0005737">
    <property type="term" value="C:cytoplasm"/>
    <property type="evidence" value="ECO:0007669"/>
    <property type="project" value="UniProtKB-SubCell"/>
</dbReference>
<dbReference type="InterPro" id="IPR013317">
    <property type="entry name" value="DnaA_dom"/>
</dbReference>
<dbReference type="SUPFAM" id="SSF52540">
    <property type="entry name" value="P-loop containing nucleoside triphosphate hydrolases"/>
    <property type="match status" value="1"/>
</dbReference>
<dbReference type="InterPro" id="IPR001957">
    <property type="entry name" value="Chromosome_initiator_DnaA"/>
</dbReference>